<dbReference type="Proteomes" id="UP000070544">
    <property type="component" value="Unassembled WGS sequence"/>
</dbReference>
<dbReference type="EMBL" id="KQ965732">
    <property type="protein sequence ID" value="KXS21552.1"/>
    <property type="molecule type" value="Genomic_DNA"/>
</dbReference>
<dbReference type="InterPro" id="IPR001382">
    <property type="entry name" value="Glyco_hydro_47"/>
</dbReference>
<keyword evidence="7" id="KW-0106">Calcium</keyword>
<dbReference type="Gene3D" id="1.50.10.10">
    <property type="match status" value="2"/>
</dbReference>
<dbReference type="GO" id="GO:0016020">
    <property type="term" value="C:membrane"/>
    <property type="evidence" value="ECO:0007669"/>
    <property type="project" value="InterPro"/>
</dbReference>
<dbReference type="OrthoDB" id="8118055at2759"/>
<evidence type="ECO:0000256" key="10">
    <source>
        <dbReference type="SAM" id="Phobius"/>
    </source>
</evidence>
<organism evidence="11 12">
    <name type="scientific">Gonapodya prolifera (strain JEL478)</name>
    <name type="common">Monoblepharis prolifera</name>
    <dbReference type="NCBI Taxonomy" id="1344416"/>
    <lineage>
        <taxon>Eukaryota</taxon>
        <taxon>Fungi</taxon>
        <taxon>Fungi incertae sedis</taxon>
        <taxon>Chytridiomycota</taxon>
        <taxon>Chytridiomycota incertae sedis</taxon>
        <taxon>Monoblepharidomycetes</taxon>
        <taxon>Monoblepharidales</taxon>
        <taxon>Gonapodyaceae</taxon>
        <taxon>Gonapodya</taxon>
    </lineage>
</organism>
<feature type="active site" evidence="6">
    <location>
        <position position="426"/>
    </location>
</feature>
<accession>A0A139AXT0</accession>
<dbReference type="GO" id="GO:0004571">
    <property type="term" value="F:mannosyl-oligosaccharide 1,2-alpha-mannosidase activity"/>
    <property type="evidence" value="ECO:0007669"/>
    <property type="project" value="UniProtKB-EC"/>
</dbReference>
<feature type="transmembrane region" description="Helical" evidence="10">
    <location>
        <begin position="52"/>
        <end position="73"/>
    </location>
</feature>
<feature type="compositionally biased region" description="Polar residues" evidence="9">
    <location>
        <begin position="112"/>
        <end position="125"/>
    </location>
</feature>
<name>A0A139AXT0_GONPJ</name>
<evidence type="ECO:0000256" key="3">
    <source>
        <dbReference type="ARBA" id="ARBA00007658"/>
    </source>
</evidence>
<feature type="active site" evidence="6">
    <location>
        <position position="769"/>
    </location>
</feature>
<evidence type="ECO:0000256" key="2">
    <source>
        <dbReference type="ARBA" id="ARBA00004922"/>
    </source>
</evidence>
<comment type="cofactor">
    <cofactor evidence="1 7">
        <name>Ca(2+)</name>
        <dbReference type="ChEBI" id="CHEBI:29108"/>
    </cofactor>
</comment>
<feature type="binding site" evidence="7">
    <location>
        <position position="860"/>
    </location>
    <ligand>
        <name>Ca(2+)</name>
        <dbReference type="ChEBI" id="CHEBI:29108"/>
    </ligand>
</feature>
<comment type="pathway">
    <text evidence="2">Protein modification; protein glycosylation.</text>
</comment>
<evidence type="ECO:0000256" key="6">
    <source>
        <dbReference type="PIRSR" id="PIRSR601382-1"/>
    </source>
</evidence>
<proteinExistence type="inferred from homology"/>
<dbReference type="InterPro" id="IPR050749">
    <property type="entry name" value="Glycosyl_Hydrolase_47"/>
</dbReference>
<dbReference type="GO" id="GO:0005783">
    <property type="term" value="C:endoplasmic reticulum"/>
    <property type="evidence" value="ECO:0007669"/>
    <property type="project" value="TreeGrafter"/>
</dbReference>
<feature type="active site" description="Proton donor" evidence="6">
    <location>
        <position position="746"/>
    </location>
</feature>
<evidence type="ECO:0000256" key="1">
    <source>
        <dbReference type="ARBA" id="ARBA00001913"/>
    </source>
</evidence>
<feature type="region of interest" description="Disordered" evidence="9">
    <location>
        <begin position="1"/>
        <end position="23"/>
    </location>
</feature>
<dbReference type="GO" id="GO:0005509">
    <property type="term" value="F:calcium ion binding"/>
    <property type="evidence" value="ECO:0007669"/>
    <property type="project" value="InterPro"/>
</dbReference>
<dbReference type="InterPro" id="IPR036026">
    <property type="entry name" value="Seven-hairpin_glycosidases"/>
</dbReference>
<keyword evidence="12" id="KW-1185">Reference proteome</keyword>
<sequence>MDQSPSERPLSSRKYHSQSSSSVNTFVDVEAKSDEAKRRDFGGRSGPLQRRFLLRISLLVIAIIVIWSIWTFFDWNMPTFRSRPINSSSQVVVVKNGPDPIRNHDSKFSYDKTATSSSSGTQFHPFQQREDPGPDHDALKVLQNMARHAWSGYYAHAKGCDELKPISQTCRNWTSDTTLMTPIDSLGTLWIMDLKTEFNQARDLVSAWNTNIPIRANFFETIIRVLGGLLSAYDLSGDTMFLDKAVDFASRAEKTFDPVTGLPGSRFDMRETSSEVERLARSGMKDDGGNADLYDPVLNPIRHPNKPYNGERLVLAEVGTFQLEMSYLADVTGDERWLRYVERCNEYLYKMSRIRTWSEVWDAERRWLRNSGMDANENFAERYEKPPDPNDIHPSSPQVRGLWTTYVTQGSHSVPSGKFTVGGAIDSFYEYLLKQWIYFGGDREPRSSYLREMYLESTDSILRYMAVSERVPGRWEASRPMLRVKDWPETRTVVRRKTVAKAPATVSRMKVNNDPVPNPGAPIQLGIDNDISPSVAGAPGARIKANLQRRAVFAEENSNGDEARLRLILSDGYAGSKQSDRDNSTIAPPRIDEFLGSQSDEFVRFAPQATSNGANPDSEIQKPTDMSKERNCPTCPVCRSCPPKPRPPTPFTYDQKQHFYQSPEFPLENNVGGTVHSYIAQVDFTGIMDHSVEHLACFVGGMFGLGVVTGAVSGETNRARHAAWAQSITETCAKSYFDSPTGLGPEVFEPQRYPITASYTGKDYNLRPETVESIFYMWRYTHDPKWRRMGWRILEALESWCRTESGYAAVLDVGVEFSKGQTIVRKDTMESFFVAETLKYLYLLFSGDDVISLDRYVFNTEAHPLTQRLHLGDRLKLRTRAPRTMPEKIFDTPPTYPPSAFFE</sequence>
<dbReference type="SUPFAM" id="SSF48225">
    <property type="entry name" value="Seven-hairpin glycosidases"/>
    <property type="match status" value="2"/>
</dbReference>
<keyword evidence="4 8" id="KW-0378">Hydrolase</keyword>
<feature type="region of interest" description="Disordered" evidence="9">
    <location>
        <begin position="99"/>
        <end position="132"/>
    </location>
</feature>
<dbReference type="Pfam" id="PF01532">
    <property type="entry name" value="Glyco_hydro_47"/>
    <property type="match status" value="2"/>
</dbReference>
<dbReference type="InterPro" id="IPR012341">
    <property type="entry name" value="6hp_glycosidase-like_sf"/>
</dbReference>
<dbReference type="AlphaFoldDB" id="A0A139AXT0"/>
<dbReference type="PRINTS" id="PR00747">
    <property type="entry name" value="GLYHDRLASE47"/>
</dbReference>
<protein>
    <recommendedName>
        <fullName evidence="8">alpha-1,2-Mannosidase</fullName>
        <ecNumber evidence="8">3.2.1.-</ecNumber>
    </recommendedName>
</protein>
<feature type="compositionally biased region" description="Basic and acidic residues" evidence="9">
    <location>
        <begin position="101"/>
        <end position="110"/>
    </location>
</feature>
<feature type="compositionally biased region" description="Basic and acidic residues" evidence="9">
    <location>
        <begin position="619"/>
        <end position="629"/>
    </location>
</feature>
<feature type="active site" description="Proton donor" evidence="6">
    <location>
        <position position="220"/>
    </location>
</feature>
<comment type="similarity">
    <text evidence="3 8">Belongs to the glycosyl hydrolase 47 family.</text>
</comment>
<keyword evidence="10" id="KW-1133">Transmembrane helix</keyword>
<keyword evidence="10" id="KW-0472">Membrane</keyword>
<evidence type="ECO:0000256" key="9">
    <source>
        <dbReference type="SAM" id="MobiDB-lite"/>
    </source>
</evidence>
<dbReference type="EC" id="3.2.1.-" evidence="8"/>
<feature type="region of interest" description="Disordered" evidence="9">
    <location>
        <begin position="607"/>
        <end position="629"/>
    </location>
</feature>
<evidence type="ECO:0000256" key="5">
    <source>
        <dbReference type="ARBA" id="ARBA00023157"/>
    </source>
</evidence>
<gene>
    <name evidence="11" type="ORF">M427DRAFT_142043</name>
</gene>
<evidence type="ECO:0000256" key="7">
    <source>
        <dbReference type="PIRSR" id="PIRSR601382-2"/>
    </source>
</evidence>
<evidence type="ECO:0000313" key="12">
    <source>
        <dbReference type="Proteomes" id="UP000070544"/>
    </source>
</evidence>
<reference evidence="11 12" key="1">
    <citation type="journal article" date="2015" name="Genome Biol. Evol.">
        <title>Phylogenomic analyses indicate that early fungi evolved digesting cell walls of algal ancestors of land plants.</title>
        <authorList>
            <person name="Chang Y."/>
            <person name="Wang S."/>
            <person name="Sekimoto S."/>
            <person name="Aerts A.L."/>
            <person name="Choi C."/>
            <person name="Clum A."/>
            <person name="LaButti K.M."/>
            <person name="Lindquist E.A."/>
            <person name="Yee Ngan C."/>
            <person name="Ohm R.A."/>
            <person name="Salamov A.A."/>
            <person name="Grigoriev I.V."/>
            <person name="Spatafora J.W."/>
            <person name="Berbee M.L."/>
        </authorList>
    </citation>
    <scope>NUCLEOTIDE SEQUENCE [LARGE SCALE GENOMIC DNA]</scope>
    <source>
        <strain evidence="11 12">JEL478</strain>
    </source>
</reference>
<keyword evidence="10" id="KW-0812">Transmembrane</keyword>
<dbReference type="GO" id="GO:0005975">
    <property type="term" value="P:carbohydrate metabolic process"/>
    <property type="evidence" value="ECO:0007669"/>
    <property type="project" value="InterPro"/>
</dbReference>
<keyword evidence="8" id="KW-0326">Glycosidase</keyword>
<evidence type="ECO:0000313" key="11">
    <source>
        <dbReference type="EMBL" id="KXS21552.1"/>
    </source>
</evidence>
<keyword evidence="5" id="KW-1015">Disulfide bond</keyword>
<keyword evidence="7" id="KW-0479">Metal-binding</keyword>
<dbReference type="GO" id="GO:0036503">
    <property type="term" value="P:ERAD pathway"/>
    <property type="evidence" value="ECO:0007669"/>
    <property type="project" value="UniProtKB-ARBA"/>
</dbReference>
<dbReference type="STRING" id="1344416.A0A139AXT0"/>
<dbReference type="PANTHER" id="PTHR11742">
    <property type="entry name" value="MANNOSYL-OLIGOSACCHARIDE ALPHA-1,2-MANNOSIDASE-RELATED"/>
    <property type="match status" value="1"/>
</dbReference>
<evidence type="ECO:0000256" key="8">
    <source>
        <dbReference type="RuleBase" id="RU361193"/>
    </source>
</evidence>
<dbReference type="PANTHER" id="PTHR11742:SF6">
    <property type="entry name" value="MANNOSYL-OLIGOSACCHARIDE ALPHA-1,2-MANNOSIDASE IA-RELATED"/>
    <property type="match status" value="1"/>
</dbReference>
<evidence type="ECO:0000256" key="4">
    <source>
        <dbReference type="ARBA" id="ARBA00022801"/>
    </source>
</evidence>